<keyword evidence="2" id="KW-0238">DNA-binding</keyword>
<comment type="caution">
    <text evidence="5">The sequence shown here is derived from an EMBL/GenBank/DDBJ whole genome shotgun (WGS) entry which is preliminary data.</text>
</comment>
<evidence type="ECO:0000256" key="1">
    <source>
        <dbReference type="ARBA" id="ARBA00023015"/>
    </source>
</evidence>
<dbReference type="GO" id="GO:0043565">
    <property type="term" value="F:sequence-specific DNA binding"/>
    <property type="evidence" value="ECO:0007669"/>
    <property type="project" value="InterPro"/>
</dbReference>
<evidence type="ECO:0000256" key="2">
    <source>
        <dbReference type="ARBA" id="ARBA00023125"/>
    </source>
</evidence>
<sequence>MDQYLYFPIHLSHIEHLSQFTELIEHYKQDLKIVLPKNITLNFKENHHKRTIHANDFYIINQNISYKFYPNYKKKAYYGLILFINEYYINENLRYAHQYTIRQPNDHFRELIFDEINKIISIYHKNDEFIIFRLKEHVDRLLYHLYSKYGEKKEESSQIKKEEIIDEVINFLNIYYKEDLSLSQLAYLFNISKSYLSFLFKEKTELTMKQYLTNIRILYAALELNQSQHTILETALNNGFKSLKTFNTRFKAYYHMTPSEYRKYSGQND</sequence>
<dbReference type="PROSITE" id="PS01124">
    <property type="entry name" value="HTH_ARAC_FAMILY_2"/>
    <property type="match status" value="1"/>
</dbReference>
<name>M2Q131_9FIRM</name>
<dbReference type="SMART" id="SM00342">
    <property type="entry name" value="HTH_ARAC"/>
    <property type="match status" value="1"/>
</dbReference>
<dbReference type="RefSeq" id="WP_004803112.1">
    <property type="nucleotide sequence ID" value="NZ_KB446648.1"/>
</dbReference>
<dbReference type="BioCyc" id="ECAT999415-HMP:GTTI-1233-MONOMER"/>
<reference evidence="5 6" key="1">
    <citation type="submission" date="2013-02" db="EMBL/GenBank/DDBJ databases">
        <title>The Genome Sequence of Lactobacillus catenaformis F0143.</title>
        <authorList>
            <consortium name="The Broad Institute Genome Sequencing Platform"/>
            <person name="Earl A."/>
            <person name="Ward D."/>
            <person name="Feldgarden M."/>
            <person name="Gevers D."/>
            <person name="Izard J."/>
            <person name="Blanton J.M."/>
            <person name="Mathney J."/>
            <person name="Dewhirst F.E."/>
            <person name="Young S.K."/>
            <person name="Zeng Q."/>
            <person name="Gargeya S."/>
            <person name="Fitzgerald M."/>
            <person name="Haas B."/>
            <person name="Abouelleil A."/>
            <person name="Alvarado L."/>
            <person name="Arachchi H.M."/>
            <person name="Berlin A."/>
            <person name="Chapman S.B."/>
            <person name="Gearin G."/>
            <person name="Goldberg J."/>
            <person name="Griggs A."/>
            <person name="Gujja S."/>
            <person name="Hansen M."/>
            <person name="Heiman D."/>
            <person name="Howarth C."/>
            <person name="Larimer J."/>
            <person name="Lui A."/>
            <person name="MacDonald P.J.P."/>
            <person name="McCowen C."/>
            <person name="Montmayeur A."/>
            <person name="Murphy C."/>
            <person name="Neiman D."/>
            <person name="Pearson M."/>
            <person name="Priest M."/>
            <person name="Roberts A."/>
            <person name="Saif S."/>
            <person name="Shea T."/>
            <person name="Sisk P."/>
            <person name="Stolte C."/>
            <person name="Sykes S."/>
            <person name="Wortman J."/>
            <person name="Nusbaum C."/>
            <person name="Birren B."/>
        </authorList>
    </citation>
    <scope>NUCLEOTIDE SEQUENCE [LARGE SCALE GENOMIC DNA]</scope>
    <source>
        <strain evidence="5 6">OT 569</strain>
    </source>
</reference>
<dbReference type="InterPro" id="IPR009057">
    <property type="entry name" value="Homeodomain-like_sf"/>
</dbReference>
<feature type="domain" description="HTH araC/xylS-type" evidence="4">
    <location>
        <begin position="166"/>
        <end position="264"/>
    </location>
</feature>
<dbReference type="Gene3D" id="1.10.10.60">
    <property type="entry name" value="Homeodomain-like"/>
    <property type="match status" value="2"/>
</dbReference>
<accession>M2Q131</accession>
<protein>
    <recommendedName>
        <fullName evidence="4">HTH araC/xylS-type domain-containing protein</fullName>
    </recommendedName>
</protein>
<dbReference type="OrthoDB" id="1650961at2"/>
<dbReference type="Pfam" id="PF12833">
    <property type="entry name" value="HTH_18"/>
    <property type="match status" value="1"/>
</dbReference>
<keyword evidence="1" id="KW-0805">Transcription regulation</keyword>
<proteinExistence type="predicted"/>
<dbReference type="AlphaFoldDB" id="M2Q131"/>
<gene>
    <name evidence="5" type="ORF">HMPREF9943_01199</name>
</gene>
<dbReference type="InterPro" id="IPR018060">
    <property type="entry name" value="HTH_AraC"/>
</dbReference>
<dbReference type="eggNOG" id="COG2207">
    <property type="taxonomic scope" value="Bacteria"/>
</dbReference>
<keyword evidence="3" id="KW-0804">Transcription</keyword>
<dbReference type="SUPFAM" id="SSF46689">
    <property type="entry name" value="Homeodomain-like"/>
    <property type="match status" value="2"/>
</dbReference>
<dbReference type="PANTHER" id="PTHR43280">
    <property type="entry name" value="ARAC-FAMILY TRANSCRIPTIONAL REGULATOR"/>
    <property type="match status" value="1"/>
</dbReference>
<evidence type="ECO:0000313" key="5">
    <source>
        <dbReference type="EMBL" id="EMD16645.1"/>
    </source>
</evidence>
<evidence type="ECO:0000313" key="6">
    <source>
        <dbReference type="Proteomes" id="UP000011758"/>
    </source>
</evidence>
<organism evidence="5 6">
    <name type="scientific">Eggerthia catenaformis OT 569 = DSM 20559</name>
    <dbReference type="NCBI Taxonomy" id="999415"/>
    <lineage>
        <taxon>Bacteria</taxon>
        <taxon>Bacillati</taxon>
        <taxon>Bacillota</taxon>
        <taxon>Erysipelotrichia</taxon>
        <taxon>Erysipelotrichales</taxon>
        <taxon>Coprobacillaceae</taxon>
        <taxon>Eggerthia</taxon>
    </lineage>
</organism>
<dbReference type="STRING" id="999415.HMPREF9943_01199"/>
<dbReference type="Proteomes" id="UP000011758">
    <property type="component" value="Unassembled WGS sequence"/>
</dbReference>
<dbReference type="PANTHER" id="PTHR43280:SF2">
    <property type="entry name" value="HTH-TYPE TRANSCRIPTIONAL REGULATOR EXSA"/>
    <property type="match status" value="1"/>
</dbReference>
<evidence type="ECO:0000259" key="4">
    <source>
        <dbReference type="PROSITE" id="PS01124"/>
    </source>
</evidence>
<dbReference type="EMBL" id="AGEJ01000018">
    <property type="protein sequence ID" value="EMD16645.1"/>
    <property type="molecule type" value="Genomic_DNA"/>
</dbReference>
<evidence type="ECO:0000256" key="3">
    <source>
        <dbReference type="ARBA" id="ARBA00023163"/>
    </source>
</evidence>
<dbReference type="GO" id="GO:0003700">
    <property type="term" value="F:DNA-binding transcription factor activity"/>
    <property type="evidence" value="ECO:0007669"/>
    <property type="project" value="InterPro"/>
</dbReference>
<keyword evidence="6" id="KW-1185">Reference proteome</keyword>